<keyword evidence="2" id="KW-1185">Reference proteome</keyword>
<gene>
    <name evidence="1" type="ORF">FCALED_LOCUS15464</name>
</gene>
<accession>A0A9N9IIG3</accession>
<comment type="caution">
    <text evidence="1">The sequence shown here is derived from an EMBL/GenBank/DDBJ whole genome shotgun (WGS) entry which is preliminary data.</text>
</comment>
<dbReference type="AlphaFoldDB" id="A0A9N9IIG3"/>
<dbReference type="EMBL" id="CAJVPQ010014180">
    <property type="protein sequence ID" value="CAG8738521.1"/>
    <property type="molecule type" value="Genomic_DNA"/>
</dbReference>
<evidence type="ECO:0000313" key="2">
    <source>
        <dbReference type="Proteomes" id="UP000789570"/>
    </source>
</evidence>
<proteinExistence type="predicted"/>
<protein>
    <submittedName>
        <fullName evidence="1">11825_t:CDS:1</fullName>
    </submittedName>
</protein>
<dbReference type="Proteomes" id="UP000789570">
    <property type="component" value="Unassembled WGS sequence"/>
</dbReference>
<evidence type="ECO:0000313" key="1">
    <source>
        <dbReference type="EMBL" id="CAG8738521.1"/>
    </source>
</evidence>
<reference evidence="1" key="1">
    <citation type="submission" date="2021-06" db="EMBL/GenBank/DDBJ databases">
        <authorList>
            <person name="Kallberg Y."/>
            <person name="Tangrot J."/>
            <person name="Rosling A."/>
        </authorList>
    </citation>
    <scope>NUCLEOTIDE SEQUENCE</scope>
    <source>
        <strain evidence="1">UK204</strain>
    </source>
</reference>
<organism evidence="1 2">
    <name type="scientific">Funneliformis caledonium</name>
    <dbReference type="NCBI Taxonomy" id="1117310"/>
    <lineage>
        <taxon>Eukaryota</taxon>
        <taxon>Fungi</taxon>
        <taxon>Fungi incertae sedis</taxon>
        <taxon>Mucoromycota</taxon>
        <taxon>Glomeromycotina</taxon>
        <taxon>Glomeromycetes</taxon>
        <taxon>Glomerales</taxon>
        <taxon>Glomeraceae</taxon>
        <taxon>Funneliformis</taxon>
    </lineage>
</organism>
<dbReference type="OrthoDB" id="2444298at2759"/>
<sequence length="63" mass="7224">VFSFRIPTSYSEGWNLFDIAKFGALLEELLINRQDVKSKMSKENVLNNNETDREAVDVLESCV</sequence>
<name>A0A9N9IIG3_9GLOM</name>
<feature type="non-terminal residue" evidence="1">
    <location>
        <position position="63"/>
    </location>
</feature>